<feature type="compositionally biased region" description="Basic and acidic residues" evidence="1">
    <location>
        <begin position="27"/>
        <end position="48"/>
    </location>
</feature>
<protein>
    <submittedName>
        <fullName evidence="2">Uncharacterized protein</fullName>
    </submittedName>
</protein>
<dbReference type="AlphaFoldDB" id="A0A0L0T7L0"/>
<accession>A0A0L0T7L0</accession>
<evidence type="ECO:0000313" key="3">
    <source>
        <dbReference type="Proteomes" id="UP000054350"/>
    </source>
</evidence>
<dbReference type="Proteomes" id="UP000054350">
    <property type="component" value="Unassembled WGS sequence"/>
</dbReference>
<feature type="region of interest" description="Disordered" evidence="1">
    <location>
        <begin position="1"/>
        <end position="75"/>
    </location>
</feature>
<dbReference type="EMBL" id="GG745368">
    <property type="protein sequence ID" value="KNE70798.1"/>
    <property type="molecule type" value="Genomic_DNA"/>
</dbReference>
<feature type="region of interest" description="Disordered" evidence="1">
    <location>
        <begin position="95"/>
        <end position="149"/>
    </location>
</feature>
<feature type="compositionally biased region" description="Polar residues" evidence="1">
    <location>
        <begin position="51"/>
        <end position="72"/>
    </location>
</feature>
<keyword evidence="3" id="KW-1185">Reference proteome</keyword>
<evidence type="ECO:0000313" key="2">
    <source>
        <dbReference type="EMBL" id="KNE70798.1"/>
    </source>
</evidence>
<sequence>MPAESRAAAATGPASSVPATRSGSSTGHERVGQDRVGHAEAAKTEALHYDATTSMQASDASTTGRGRTTIDPTSRYVEEADFPGHLDEGETLQRDAAPSEQVLDVSAAGRDHASTDPSRYTADDEHPVDKQQQEMKDATPGFTTPAPIRTGYVQPVMPRVIGPMMAPPVHGTRRFGAVRSGFGPAARIGNPVYYAPPPDQAAIPRGYPAFAPNVAYGYRPSVKNGVPAFAPGGVYVTTQARAAAERQADATYMDALEAERCAQVMAHRAALISDAAYSVVVAARYMM</sequence>
<name>A0A0L0T7L0_ALLM3</name>
<organism evidence="2 3">
    <name type="scientific">Allomyces macrogynus (strain ATCC 38327)</name>
    <name type="common">Allomyces javanicus var. macrogynus</name>
    <dbReference type="NCBI Taxonomy" id="578462"/>
    <lineage>
        <taxon>Eukaryota</taxon>
        <taxon>Fungi</taxon>
        <taxon>Fungi incertae sedis</taxon>
        <taxon>Blastocladiomycota</taxon>
        <taxon>Blastocladiomycetes</taxon>
        <taxon>Blastocladiales</taxon>
        <taxon>Blastocladiaceae</taxon>
        <taxon>Allomyces</taxon>
    </lineage>
</organism>
<proteinExistence type="predicted"/>
<reference evidence="2 3" key="1">
    <citation type="submission" date="2009-11" db="EMBL/GenBank/DDBJ databases">
        <title>Annotation of Allomyces macrogynus ATCC 38327.</title>
        <authorList>
            <consortium name="The Broad Institute Genome Sequencing Platform"/>
            <person name="Russ C."/>
            <person name="Cuomo C."/>
            <person name="Burger G."/>
            <person name="Gray M.W."/>
            <person name="Holland P.W.H."/>
            <person name="King N."/>
            <person name="Lang F.B.F."/>
            <person name="Roger A.J."/>
            <person name="Ruiz-Trillo I."/>
            <person name="Young S.K."/>
            <person name="Zeng Q."/>
            <person name="Gargeya S."/>
            <person name="Fitzgerald M."/>
            <person name="Haas B."/>
            <person name="Abouelleil A."/>
            <person name="Alvarado L."/>
            <person name="Arachchi H.M."/>
            <person name="Berlin A."/>
            <person name="Chapman S.B."/>
            <person name="Gearin G."/>
            <person name="Goldberg J."/>
            <person name="Griggs A."/>
            <person name="Gujja S."/>
            <person name="Hansen M."/>
            <person name="Heiman D."/>
            <person name="Howarth C."/>
            <person name="Larimer J."/>
            <person name="Lui A."/>
            <person name="MacDonald P.J.P."/>
            <person name="McCowen C."/>
            <person name="Montmayeur A."/>
            <person name="Murphy C."/>
            <person name="Neiman D."/>
            <person name="Pearson M."/>
            <person name="Priest M."/>
            <person name="Roberts A."/>
            <person name="Saif S."/>
            <person name="Shea T."/>
            <person name="Sisk P."/>
            <person name="Stolte C."/>
            <person name="Sykes S."/>
            <person name="Wortman J."/>
            <person name="Nusbaum C."/>
            <person name="Birren B."/>
        </authorList>
    </citation>
    <scope>NUCLEOTIDE SEQUENCE [LARGE SCALE GENOMIC DNA]</scope>
    <source>
        <strain evidence="2 3">ATCC 38327</strain>
    </source>
</reference>
<feature type="compositionally biased region" description="Polar residues" evidence="1">
    <location>
        <begin position="13"/>
        <end position="26"/>
    </location>
</feature>
<gene>
    <name evidence="2" type="ORF">AMAG_14916</name>
</gene>
<dbReference type="VEuPathDB" id="FungiDB:AMAG_14916"/>
<dbReference type="OrthoDB" id="10665884at2759"/>
<feature type="compositionally biased region" description="Basic and acidic residues" evidence="1">
    <location>
        <begin position="121"/>
        <end position="137"/>
    </location>
</feature>
<reference evidence="3" key="2">
    <citation type="submission" date="2009-11" db="EMBL/GenBank/DDBJ databases">
        <title>The Genome Sequence of Allomyces macrogynus strain ATCC 38327.</title>
        <authorList>
            <consortium name="The Broad Institute Genome Sequencing Platform"/>
            <person name="Russ C."/>
            <person name="Cuomo C."/>
            <person name="Shea T."/>
            <person name="Young S.K."/>
            <person name="Zeng Q."/>
            <person name="Koehrsen M."/>
            <person name="Haas B."/>
            <person name="Borodovsky M."/>
            <person name="Guigo R."/>
            <person name="Alvarado L."/>
            <person name="Berlin A."/>
            <person name="Borenstein D."/>
            <person name="Chen Z."/>
            <person name="Engels R."/>
            <person name="Freedman E."/>
            <person name="Gellesch M."/>
            <person name="Goldberg J."/>
            <person name="Griggs A."/>
            <person name="Gujja S."/>
            <person name="Heiman D."/>
            <person name="Hepburn T."/>
            <person name="Howarth C."/>
            <person name="Jen D."/>
            <person name="Larson L."/>
            <person name="Lewis B."/>
            <person name="Mehta T."/>
            <person name="Park D."/>
            <person name="Pearson M."/>
            <person name="Roberts A."/>
            <person name="Saif S."/>
            <person name="Shenoy N."/>
            <person name="Sisk P."/>
            <person name="Stolte C."/>
            <person name="Sykes S."/>
            <person name="Walk T."/>
            <person name="White J."/>
            <person name="Yandava C."/>
            <person name="Burger G."/>
            <person name="Gray M.W."/>
            <person name="Holland P.W.H."/>
            <person name="King N."/>
            <person name="Lang F.B.F."/>
            <person name="Roger A.J."/>
            <person name="Ruiz-Trillo I."/>
            <person name="Lander E."/>
            <person name="Nusbaum C."/>
        </authorList>
    </citation>
    <scope>NUCLEOTIDE SEQUENCE [LARGE SCALE GENOMIC DNA]</scope>
    <source>
        <strain evidence="3">ATCC 38327</strain>
    </source>
</reference>
<evidence type="ECO:0000256" key="1">
    <source>
        <dbReference type="SAM" id="MobiDB-lite"/>
    </source>
</evidence>